<name>E4XZ35_OIKDI</name>
<dbReference type="InterPro" id="IPR035979">
    <property type="entry name" value="RBD_domain_sf"/>
</dbReference>
<dbReference type="InterPro" id="IPR012677">
    <property type="entry name" value="Nucleotide-bd_a/b_plait_sf"/>
</dbReference>
<feature type="region of interest" description="Disordered" evidence="4">
    <location>
        <begin position="199"/>
        <end position="261"/>
    </location>
</feature>
<dbReference type="InParanoid" id="E4XZ35"/>
<dbReference type="Proteomes" id="UP000001307">
    <property type="component" value="Unassembled WGS sequence"/>
</dbReference>
<sequence>MKQEIADAPGAGGASPAFAVRLRGLPWSATKQEICEFLENRPDESSVIICLGRDGRPSGEALVGLYDSDSFELAKSKHKENLGRRYVEVYESSTAEYMNCSYDNDDGDASGFSGYEFIVKMRGMPFSATDHDIRDFFDGCSISPGGIVICLGQNGSANGEALVQFDDKESADQALERHKKNMGQRYIEVFKSSSRDLQLAQGRNGGAGGGGSGGGPMRNSRSGGPRASPYGGPPAGRPAIGGYGGSSAGGPPADPGAGLDENGQYKHIVHMRGLPYRATEQEISEFFLPVNTLAVRIIFNRENRPAGEADVAFYTHADAQASLSKDRQNLGSRYVELFLRSTDDGPNRWGWRRSYRLRSRLWKRQPVRLLQRRWRL</sequence>
<accession>E4XZ35</accession>
<dbReference type="EMBL" id="FN653371">
    <property type="protein sequence ID" value="CBY14897.1"/>
    <property type="molecule type" value="Genomic_DNA"/>
</dbReference>
<feature type="compositionally biased region" description="Low complexity" evidence="4">
    <location>
        <begin position="217"/>
        <end position="230"/>
    </location>
</feature>
<dbReference type="CDD" id="cd12254">
    <property type="entry name" value="RRM_hnRNPH_ESRPs_RBM12_like"/>
    <property type="match status" value="1"/>
</dbReference>
<proteinExistence type="predicted"/>
<evidence type="ECO:0000256" key="3">
    <source>
        <dbReference type="PROSITE-ProRule" id="PRU00176"/>
    </source>
</evidence>
<evidence type="ECO:0000313" key="7">
    <source>
        <dbReference type="Proteomes" id="UP000001307"/>
    </source>
</evidence>
<dbReference type="PANTHER" id="PTHR13976">
    <property type="entry name" value="HETEROGENEOUS NUCLEAR RIBONUCLEOPROTEIN-RELATED"/>
    <property type="match status" value="1"/>
</dbReference>
<dbReference type="GO" id="GO:0003723">
    <property type="term" value="F:RNA binding"/>
    <property type="evidence" value="ECO:0007669"/>
    <property type="project" value="UniProtKB-UniRule"/>
</dbReference>
<evidence type="ECO:0000259" key="5">
    <source>
        <dbReference type="PROSITE" id="PS50102"/>
    </source>
</evidence>
<evidence type="ECO:0000256" key="4">
    <source>
        <dbReference type="SAM" id="MobiDB-lite"/>
    </source>
</evidence>
<dbReference type="Gene3D" id="3.30.70.330">
    <property type="match status" value="3"/>
</dbReference>
<keyword evidence="2 3" id="KW-0694">RNA-binding</keyword>
<keyword evidence="1" id="KW-0677">Repeat</keyword>
<feature type="domain" description="RRM" evidence="5">
    <location>
        <begin position="117"/>
        <end position="204"/>
    </location>
</feature>
<evidence type="ECO:0000313" key="6">
    <source>
        <dbReference type="EMBL" id="CBY14897.1"/>
    </source>
</evidence>
<protein>
    <recommendedName>
        <fullName evidence="5">RRM domain-containing protein</fullName>
    </recommendedName>
</protein>
<dbReference type="OrthoDB" id="431068at2759"/>
<feature type="compositionally biased region" description="Gly residues" evidence="4">
    <location>
        <begin position="203"/>
        <end position="216"/>
    </location>
</feature>
<dbReference type="SMART" id="SM00360">
    <property type="entry name" value="RRM"/>
    <property type="match status" value="3"/>
</dbReference>
<dbReference type="Pfam" id="PF00076">
    <property type="entry name" value="RRM_1"/>
    <property type="match status" value="2"/>
</dbReference>
<organism evidence="6">
    <name type="scientific">Oikopleura dioica</name>
    <name type="common">Tunicate</name>
    <dbReference type="NCBI Taxonomy" id="34765"/>
    <lineage>
        <taxon>Eukaryota</taxon>
        <taxon>Metazoa</taxon>
        <taxon>Chordata</taxon>
        <taxon>Tunicata</taxon>
        <taxon>Appendicularia</taxon>
        <taxon>Copelata</taxon>
        <taxon>Oikopleuridae</taxon>
        <taxon>Oikopleura</taxon>
    </lineage>
</organism>
<dbReference type="SUPFAM" id="SSF54928">
    <property type="entry name" value="RNA-binding domain, RBD"/>
    <property type="match status" value="3"/>
</dbReference>
<evidence type="ECO:0000256" key="2">
    <source>
        <dbReference type="ARBA" id="ARBA00022884"/>
    </source>
</evidence>
<keyword evidence="7" id="KW-1185">Reference proteome</keyword>
<evidence type="ECO:0000256" key="1">
    <source>
        <dbReference type="ARBA" id="ARBA00022737"/>
    </source>
</evidence>
<dbReference type="InterPro" id="IPR000504">
    <property type="entry name" value="RRM_dom"/>
</dbReference>
<feature type="compositionally biased region" description="Low complexity" evidence="4">
    <location>
        <begin position="249"/>
        <end position="258"/>
    </location>
</feature>
<feature type="compositionally biased region" description="Gly residues" evidence="4">
    <location>
        <begin position="239"/>
        <end position="248"/>
    </location>
</feature>
<gene>
    <name evidence="6" type="ORF">GSOID_T00009989001</name>
</gene>
<dbReference type="AlphaFoldDB" id="E4XZ35"/>
<reference evidence="6" key="1">
    <citation type="journal article" date="2010" name="Science">
        <title>Plasticity of animal genome architecture unmasked by rapid evolution of a pelagic tunicate.</title>
        <authorList>
            <person name="Denoeud F."/>
            <person name="Henriet S."/>
            <person name="Mungpakdee S."/>
            <person name="Aury J.M."/>
            <person name="Da Silva C."/>
            <person name="Brinkmann H."/>
            <person name="Mikhaleva J."/>
            <person name="Olsen L.C."/>
            <person name="Jubin C."/>
            <person name="Canestro C."/>
            <person name="Bouquet J.M."/>
            <person name="Danks G."/>
            <person name="Poulain J."/>
            <person name="Campsteijn C."/>
            <person name="Adamski M."/>
            <person name="Cross I."/>
            <person name="Yadetie F."/>
            <person name="Muffato M."/>
            <person name="Louis A."/>
            <person name="Butcher S."/>
            <person name="Tsagkogeorga G."/>
            <person name="Konrad A."/>
            <person name="Singh S."/>
            <person name="Jensen M.F."/>
            <person name="Cong E.H."/>
            <person name="Eikeseth-Otteraa H."/>
            <person name="Noel B."/>
            <person name="Anthouard V."/>
            <person name="Porcel B.M."/>
            <person name="Kachouri-Lafond R."/>
            <person name="Nishino A."/>
            <person name="Ugolini M."/>
            <person name="Chourrout P."/>
            <person name="Nishida H."/>
            <person name="Aasland R."/>
            <person name="Huzurbazar S."/>
            <person name="Westhof E."/>
            <person name="Delsuc F."/>
            <person name="Lehrach H."/>
            <person name="Reinhardt R."/>
            <person name="Weissenbach J."/>
            <person name="Roy S.W."/>
            <person name="Artiguenave F."/>
            <person name="Postlethwait J.H."/>
            <person name="Manak J.R."/>
            <person name="Thompson E.M."/>
            <person name="Jaillon O."/>
            <person name="Du Pasquier L."/>
            <person name="Boudinot P."/>
            <person name="Liberles D.A."/>
            <person name="Volff J.N."/>
            <person name="Philippe H."/>
            <person name="Lenhard B."/>
            <person name="Roest Crollius H."/>
            <person name="Wincker P."/>
            <person name="Chourrout D."/>
        </authorList>
    </citation>
    <scope>NUCLEOTIDE SEQUENCE [LARGE SCALE GENOMIC DNA]</scope>
</reference>
<dbReference type="InterPro" id="IPR050666">
    <property type="entry name" value="ESRP"/>
</dbReference>
<dbReference type="CDD" id="cd12506">
    <property type="entry name" value="RRM3_hnRNPH_CRSF1_like"/>
    <property type="match status" value="1"/>
</dbReference>
<dbReference type="PROSITE" id="PS50102">
    <property type="entry name" value="RRM"/>
    <property type="match status" value="1"/>
</dbReference>